<dbReference type="AlphaFoldDB" id="A0A427YGK4"/>
<dbReference type="Gene3D" id="2.60.120.560">
    <property type="entry name" value="Exo-inulinase, domain 1"/>
    <property type="match status" value="1"/>
</dbReference>
<organism evidence="8 9">
    <name type="scientific">Saitozyma podzolica</name>
    <dbReference type="NCBI Taxonomy" id="1890683"/>
    <lineage>
        <taxon>Eukaryota</taxon>
        <taxon>Fungi</taxon>
        <taxon>Dikarya</taxon>
        <taxon>Basidiomycota</taxon>
        <taxon>Agaricomycotina</taxon>
        <taxon>Tremellomycetes</taxon>
        <taxon>Tremellales</taxon>
        <taxon>Trimorphomycetaceae</taxon>
        <taxon>Saitozyma</taxon>
    </lineage>
</organism>
<proteinExistence type="inferred from homology"/>
<name>A0A427YGK4_9TREE</name>
<dbReference type="GO" id="GO:0005737">
    <property type="term" value="C:cytoplasm"/>
    <property type="evidence" value="ECO:0007669"/>
    <property type="project" value="TreeGrafter"/>
</dbReference>
<dbReference type="Pfam" id="PF08244">
    <property type="entry name" value="Glyco_hydro_32C"/>
    <property type="match status" value="1"/>
</dbReference>
<comment type="caution">
    <text evidence="8">The sequence shown here is derived from an EMBL/GenBank/DDBJ whole genome shotgun (WGS) entry which is preliminary data.</text>
</comment>
<dbReference type="Proteomes" id="UP000279259">
    <property type="component" value="Unassembled WGS sequence"/>
</dbReference>
<comment type="similarity">
    <text evidence="1 4">Belongs to the glycosyl hydrolase 32 family.</text>
</comment>
<dbReference type="GO" id="GO:0005987">
    <property type="term" value="P:sucrose catabolic process"/>
    <property type="evidence" value="ECO:0007669"/>
    <property type="project" value="TreeGrafter"/>
</dbReference>
<evidence type="ECO:0000256" key="4">
    <source>
        <dbReference type="RuleBase" id="RU362110"/>
    </source>
</evidence>
<keyword evidence="2 4" id="KW-0378">Hydrolase</keyword>
<keyword evidence="9" id="KW-1185">Reference proteome</keyword>
<evidence type="ECO:0000256" key="5">
    <source>
        <dbReference type="SAM" id="MobiDB-lite"/>
    </source>
</evidence>
<evidence type="ECO:0000256" key="1">
    <source>
        <dbReference type="ARBA" id="ARBA00009902"/>
    </source>
</evidence>
<protein>
    <recommendedName>
        <fullName evidence="10">Glycosyl hydrolase family 32 N-terminal domain-containing protein</fullName>
    </recommendedName>
</protein>
<dbReference type="Pfam" id="PF00251">
    <property type="entry name" value="Glyco_hydro_32N"/>
    <property type="match status" value="1"/>
</dbReference>
<keyword evidence="3 4" id="KW-0326">Glycosidase</keyword>
<dbReference type="SUPFAM" id="SSF49899">
    <property type="entry name" value="Concanavalin A-like lectins/glucanases"/>
    <property type="match status" value="1"/>
</dbReference>
<accession>A0A427YGK4</accession>
<evidence type="ECO:0000313" key="8">
    <source>
        <dbReference type="EMBL" id="RSH90236.1"/>
    </source>
</evidence>
<dbReference type="GO" id="GO:0004575">
    <property type="term" value="F:sucrose alpha-glucosidase activity"/>
    <property type="evidence" value="ECO:0007669"/>
    <property type="project" value="TreeGrafter"/>
</dbReference>
<evidence type="ECO:0000259" key="6">
    <source>
        <dbReference type="Pfam" id="PF00251"/>
    </source>
</evidence>
<dbReference type="CDD" id="cd18621">
    <property type="entry name" value="GH32_XdINV-like"/>
    <property type="match status" value="1"/>
</dbReference>
<gene>
    <name evidence="8" type="ORF">EHS25_001570</name>
</gene>
<dbReference type="InterPro" id="IPR023296">
    <property type="entry name" value="Glyco_hydro_beta-prop_sf"/>
</dbReference>
<dbReference type="SUPFAM" id="SSF75005">
    <property type="entry name" value="Arabinanase/levansucrase/invertase"/>
    <property type="match status" value="1"/>
</dbReference>
<evidence type="ECO:0000313" key="9">
    <source>
        <dbReference type="Proteomes" id="UP000279259"/>
    </source>
</evidence>
<feature type="domain" description="Glycosyl hydrolase family 32 N-terminal" evidence="6">
    <location>
        <begin position="27"/>
        <end position="417"/>
    </location>
</feature>
<dbReference type="OrthoDB" id="202537at2759"/>
<evidence type="ECO:0000256" key="3">
    <source>
        <dbReference type="ARBA" id="ARBA00023295"/>
    </source>
</evidence>
<feature type="domain" description="Glycosyl hydrolase family 32 C-terminal" evidence="7">
    <location>
        <begin position="481"/>
        <end position="598"/>
    </location>
</feature>
<dbReference type="InterPro" id="IPR013189">
    <property type="entry name" value="Glyco_hydro_32_C"/>
</dbReference>
<dbReference type="Gene3D" id="2.115.10.20">
    <property type="entry name" value="Glycosyl hydrolase domain, family 43"/>
    <property type="match status" value="1"/>
</dbReference>
<dbReference type="SMART" id="SM00640">
    <property type="entry name" value="Glyco_32"/>
    <property type="match status" value="1"/>
</dbReference>
<dbReference type="STRING" id="1890683.A0A427YGK4"/>
<sequence>MTDTDGAGVDANVDEALRMSTRRPRFHFTPPRGWLNDPCAPYQDPKTGMYHLSYQWVPGSTEWTHEIGWGHATTSDLLHWQADGEPALMPEVEEEGYDVMGVFTGNIDMRSVGTGTERLVAVYSCINERAKLQRSEGYQQGQERLAVATSSDGTVWTKDTRNPLPVEPPSDVTGWRDPYMFSSPALDSLLQNDSATYCLVSGGINGLGPTIFLYTLPSSVPGEDLEDSLAKQWTYLGPLIGPPTREWPRSRWVGDIGLNWECAGMFTLPAPSPLPSHVDQTVAAVRQGERQWVILGSEGKYTHSLSGVLPGEEDEGKSPMWQLWYAGTLSSKGKDAKATGAARAAASQEGNDGVRLDIELEGVLDWGCLYATQTFLCNDGRRLMWGWLPDDDLTPDARAAQGWAGAMSLPRELFTWEQTDVLRALVTPLSDLPNFESESLPLAAPLTPCAVEQDRYVVRTLGMRVAKEIEAARSQEMNLLGVGVEPSDAWEVELLGDVAESDVKEIGFRLAFAHGSAEIVFLPSSELLLVRRSQSNKPPSQQRTHHINTSPIHGAHTLFQTSSSGWEPLRLRAFWDGTILEVFANDRFAISTHLYGGECAPSVIVRDGRGTVGLSPPSSGTGAGSLKARVWQYQ</sequence>
<dbReference type="PANTHER" id="PTHR42800">
    <property type="entry name" value="EXOINULINASE INUD (AFU_ORTHOLOGUE AFUA_5G00480)"/>
    <property type="match status" value="1"/>
</dbReference>
<dbReference type="InterPro" id="IPR013148">
    <property type="entry name" value="Glyco_hydro_32_N"/>
</dbReference>
<feature type="region of interest" description="Disordered" evidence="5">
    <location>
        <begin position="149"/>
        <end position="170"/>
    </location>
</feature>
<dbReference type="InterPro" id="IPR013320">
    <property type="entry name" value="ConA-like_dom_sf"/>
</dbReference>
<dbReference type="EMBL" id="RSCD01000011">
    <property type="protein sequence ID" value="RSH90236.1"/>
    <property type="molecule type" value="Genomic_DNA"/>
</dbReference>
<reference evidence="8 9" key="1">
    <citation type="submission" date="2018-11" db="EMBL/GenBank/DDBJ databases">
        <title>Genome sequence of Saitozyma podzolica DSM 27192.</title>
        <authorList>
            <person name="Aliyu H."/>
            <person name="Gorte O."/>
            <person name="Ochsenreither K."/>
        </authorList>
    </citation>
    <scope>NUCLEOTIDE SEQUENCE [LARGE SCALE GENOMIC DNA]</scope>
    <source>
        <strain evidence="8 9">DSM 27192</strain>
    </source>
</reference>
<dbReference type="InterPro" id="IPR001362">
    <property type="entry name" value="Glyco_hydro_32"/>
</dbReference>
<evidence type="ECO:0008006" key="10">
    <source>
        <dbReference type="Google" id="ProtNLM"/>
    </source>
</evidence>
<dbReference type="PANTHER" id="PTHR42800:SF3">
    <property type="entry name" value="GLYCOSYL HYDROLASE FAMILY 32 N-TERMINAL DOMAIN-CONTAINING PROTEIN"/>
    <property type="match status" value="1"/>
</dbReference>
<evidence type="ECO:0000256" key="2">
    <source>
        <dbReference type="ARBA" id="ARBA00022801"/>
    </source>
</evidence>
<evidence type="ECO:0000259" key="7">
    <source>
        <dbReference type="Pfam" id="PF08244"/>
    </source>
</evidence>